<feature type="domain" description="Transcriptional regulator LacI/GalR-like sensor" evidence="4">
    <location>
        <begin position="6"/>
        <end position="52"/>
    </location>
</feature>
<keyword evidence="1" id="KW-0805">Transcription regulation</keyword>
<reference evidence="5 6" key="1">
    <citation type="submission" date="2020-08" db="EMBL/GenBank/DDBJ databases">
        <title>Genomic Encyclopedia of Type Strains, Phase IV (KMG-IV): sequencing the most valuable type-strain genomes for metagenomic binning, comparative biology and taxonomic classification.</title>
        <authorList>
            <person name="Goeker M."/>
        </authorList>
    </citation>
    <scope>NUCLEOTIDE SEQUENCE [LARGE SCALE GENOMIC DNA]</scope>
    <source>
        <strain evidence="5 6">DSM 23447</strain>
    </source>
</reference>
<dbReference type="Pfam" id="PF13377">
    <property type="entry name" value="Peripla_BP_3"/>
    <property type="match status" value="1"/>
</dbReference>
<protein>
    <submittedName>
        <fullName evidence="5">DNA-binding LacI/PurR family transcriptional regulator</fullName>
    </submittedName>
</protein>
<dbReference type="EMBL" id="JACIEW010000007">
    <property type="protein sequence ID" value="MBB4053327.1"/>
    <property type="molecule type" value="Genomic_DNA"/>
</dbReference>
<dbReference type="Proteomes" id="UP000547011">
    <property type="component" value="Unassembled WGS sequence"/>
</dbReference>
<organism evidence="5 6">
    <name type="scientific">Devosia subaequoris</name>
    <dbReference type="NCBI Taxonomy" id="395930"/>
    <lineage>
        <taxon>Bacteria</taxon>
        <taxon>Pseudomonadati</taxon>
        <taxon>Pseudomonadota</taxon>
        <taxon>Alphaproteobacteria</taxon>
        <taxon>Hyphomicrobiales</taxon>
        <taxon>Devosiaceae</taxon>
        <taxon>Devosia</taxon>
    </lineage>
</organism>
<sequence>MTTPCTQNSLTSIDQSAESLGLQATRLVTERINGRTEVAHSVVPARLVARHSASRKEG</sequence>
<dbReference type="InterPro" id="IPR028082">
    <property type="entry name" value="Peripla_BP_I"/>
</dbReference>
<keyword evidence="2 5" id="KW-0238">DNA-binding</keyword>
<comment type="caution">
    <text evidence="5">The sequence shown here is derived from an EMBL/GenBank/DDBJ whole genome shotgun (WGS) entry which is preliminary data.</text>
</comment>
<proteinExistence type="predicted"/>
<evidence type="ECO:0000256" key="3">
    <source>
        <dbReference type="ARBA" id="ARBA00023163"/>
    </source>
</evidence>
<dbReference type="GO" id="GO:0003677">
    <property type="term" value="F:DNA binding"/>
    <property type="evidence" value="ECO:0007669"/>
    <property type="project" value="UniProtKB-KW"/>
</dbReference>
<gene>
    <name evidence="5" type="ORF">GGR20_002984</name>
</gene>
<evidence type="ECO:0000313" key="6">
    <source>
        <dbReference type="Proteomes" id="UP000547011"/>
    </source>
</evidence>
<dbReference type="Gene3D" id="3.40.50.2300">
    <property type="match status" value="1"/>
</dbReference>
<dbReference type="SUPFAM" id="SSF53822">
    <property type="entry name" value="Periplasmic binding protein-like I"/>
    <property type="match status" value="1"/>
</dbReference>
<dbReference type="AlphaFoldDB" id="A0A7W6IP91"/>
<evidence type="ECO:0000259" key="4">
    <source>
        <dbReference type="Pfam" id="PF13377"/>
    </source>
</evidence>
<keyword evidence="3" id="KW-0804">Transcription</keyword>
<evidence type="ECO:0000313" key="5">
    <source>
        <dbReference type="EMBL" id="MBB4053327.1"/>
    </source>
</evidence>
<dbReference type="InterPro" id="IPR046335">
    <property type="entry name" value="LacI/GalR-like_sensor"/>
</dbReference>
<accession>A0A7W6IP91</accession>
<evidence type="ECO:0000256" key="1">
    <source>
        <dbReference type="ARBA" id="ARBA00023015"/>
    </source>
</evidence>
<evidence type="ECO:0000256" key="2">
    <source>
        <dbReference type="ARBA" id="ARBA00023125"/>
    </source>
</evidence>
<name>A0A7W6IP91_9HYPH</name>
<keyword evidence="6" id="KW-1185">Reference proteome</keyword>